<dbReference type="GO" id="GO:0003677">
    <property type="term" value="F:DNA binding"/>
    <property type="evidence" value="ECO:0007669"/>
    <property type="project" value="InterPro"/>
</dbReference>
<dbReference type="Pfam" id="PF01381">
    <property type="entry name" value="HTH_3"/>
    <property type="match status" value="1"/>
</dbReference>
<name>A0A512HC95_9PROT</name>
<comment type="caution">
    <text evidence="2">The sequence shown here is derived from an EMBL/GenBank/DDBJ whole genome shotgun (WGS) entry which is preliminary data.</text>
</comment>
<dbReference type="InterPro" id="IPR010982">
    <property type="entry name" value="Lambda_DNA-bd_dom_sf"/>
</dbReference>
<dbReference type="Proteomes" id="UP000321567">
    <property type="component" value="Unassembled WGS sequence"/>
</dbReference>
<dbReference type="OrthoDB" id="3782725at2"/>
<dbReference type="PROSITE" id="PS50943">
    <property type="entry name" value="HTH_CROC1"/>
    <property type="match status" value="1"/>
</dbReference>
<evidence type="ECO:0000259" key="1">
    <source>
        <dbReference type="PROSITE" id="PS50943"/>
    </source>
</evidence>
<dbReference type="CDD" id="cd00093">
    <property type="entry name" value="HTH_XRE"/>
    <property type="match status" value="1"/>
</dbReference>
<sequence>MLGMKREELARLAGVAAATLADFETGKRQPHPRTLAAIRAALEDAGVEFIPENGGGPGVRLRKEAS</sequence>
<keyword evidence="3" id="KW-1185">Reference proteome</keyword>
<gene>
    <name evidence="2" type="ORF">ROR02_31900</name>
</gene>
<dbReference type="AlphaFoldDB" id="A0A512HC95"/>
<dbReference type="SUPFAM" id="SSF47413">
    <property type="entry name" value="lambda repressor-like DNA-binding domains"/>
    <property type="match status" value="1"/>
</dbReference>
<evidence type="ECO:0000313" key="3">
    <source>
        <dbReference type="Proteomes" id="UP000321567"/>
    </source>
</evidence>
<dbReference type="EMBL" id="BJZO01000181">
    <property type="protein sequence ID" value="GEO83059.1"/>
    <property type="molecule type" value="Genomic_DNA"/>
</dbReference>
<accession>A0A512HC95</accession>
<dbReference type="Gene3D" id="1.10.260.40">
    <property type="entry name" value="lambda repressor-like DNA-binding domains"/>
    <property type="match status" value="1"/>
</dbReference>
<evidence type="ECO:0000313" key="2">
    <source>
        <dbReference type="EMBL" id="GEO83059.1"/>
    </source>
</evidence>
<feature type="domain" description="HTH cro/C1-type" evidence="1">
    <location>
        <begin position="2"/>
        <end position="49"/>
    </location>
</feature>
<protein>
    <submittedName>
        <fullName evidence="2">Transcriptional regulator</fullName>
    </submittedName>
</protein>
<dbReference type="InterPro" id="IPR001387">
    <property type="entry name" value="Cro/C1-type_HTH"/>
</dbReference>
<organism evidence="2 3">
    <name type="scientific">Pararhodospirillum oryzae</name>
    <dbReference type="NCBI Taxonomy" id="478448"/>
    <lineage>
        <taxon>Bacteria</taxon>
        <taxon>Pseudomonadati</taxon>
        <taxon>Pseudomonadota</taxon>
        <taxon>Alphaproteobacteria</taxon>
        <taxon>Rhodospirillales</taxon>
        <taxon>Rhodospirillaceae</taxon>
        <taxon>Pararhodospirillum</taxon>
    </lineage>
</organism>
<reference evidence="2 3" key="1">
    <citation type="submission" date="2019-07" db="EMBL/GenBank/DDBJ databases">
        <title>Whole genome shotgun sequence of Rhodospirillum oryzae NBRC 107573.</title>
        <authorList>
            <person name="Hosoyama A."/>
            <person name="Uohara A."/>
            <person name="Ohji S."/>
            <person name="Ichikawa N."/>
        </authorList>
    </citation>
    <scope>NUCLEOTIDE SEQUENCE [LARGE SCALE GENOMIC DNA]</scope>
    <source>
        <strain evidence="2 3">NBRC 107573</strain>
    </source>
</reference>
<dbReference type="RefSeq" id="WP_147165107.1">
    <property type="nucleotide sequence ID" value="NZ_BJZO01000181.1"/>
</dbReference>
<proteinExistence type="predicted"/>